<sequence>MNKLFDTLRHNRRLAMVVTLAGTLLFTLASAARAAAGGSGWEAALAALLMLAGVAGQFMGILALMKKPRR</sequence>
<keyword evidence="1" id="KW-0812">Transmembrane</keyword>
<protein>
    <submittedName>
        <fullName evidence="2">Uncharacterized protein</fullName>
    </submittedName>
</protein>
<keyword evidence="1" id="KW-1133">Transmembrane helix</keyword>
<organism evidence="2 3">
    <name type="scientific">Vogesella aquatica</name>
    <dbReference type="NCBI Taxonomy" id="2984206"/>
    <lineage>
        <taxon>Bacteria</taxon>
        <taxon>Pseudomonadati</taxon>
        <taxon>Pseudomonadota</taxon>
        <taxon>Betaproteobacteria</taxon>
        <taxon>Neisseriales</taxon>
        <taxon>Chromobacteriaceae</taxon>
        <taxon>Vogesella</taxon>
    </lineage>
</organism>
<keyword evidence="1" id="KW-0472">Membrane</keyword>
<dbReference type="RefSeq" id="WP_272752140.1">
    <property type="nucleotide sequence ID" value="NZ_JAQQLF010000013.1"/>
</dbReference>
<comment type="caution">
    <text evidence="2">The sequence shown here is derived from an EMBL/GenBank/DDBJ whole genome shotgun (WGS) entry which is preliminary data.</text>
</comment>
<reference evidence="2 3" key="1">
    <citation type="submission" date="2023-01" db="EMBL/GenBank/DDBJ databases">
        <title>Novel species of the genus Vogesella isolated from rivers.</title>
        <authorList>
            <person name="Lu H."/>
        </authorList>
    </citation>
    <scope>NUCLEOTIDE SEQUENCE [LARGE SCALE GENOMIC DNA]</scope>
    <source>
        <strain evidence="2 3">DC21W</strain>
    </source>
</reference>
<name>A0ABT5J034_9NEIS</name>
<proteinExistence type="predicted"/>
<feature type="transmembrane region" description="Helical" evidence="1">
    <location>
        <begin position="44"/>
        <end position="65"/>
    </location>
</feature>
<evidence type="ECO:0000313" key="3">
    <source>
        <dbReference type="Proteomes" id="UP001219956"/>
    </source>
</evidence>
<gene>
    <name evidence="2" type="ORF">PQU95_11475</name>
</gene>
<accession>A0ABT5J034</accession>
<dbReference type="EMBL" id="JAQQLF010000013">
    <property type="protein sequence ID" value="MDC7717831.1"/>
    <property type="molecule type" value="Genomic_DNA"/>
</dbReference>
<evidence type="ECO:0000313" key="2">
    <source>
        <dbReference type="EMBL" id="MDC7717831.1"/>
    </source>
</evidence>
<keyword evidence="3" id="KW-1185">Reference proteome</keyword>
<evidence type="ECO:0000256" key="1">
    <source>
        <dbReference type="SAM" id="Phobius"/>
    </source>
</evidence>
<dbReference type="Proteomes" id="UP001219956">
    <property type="component" value="Unassembled WGS sequence"/>
</dbReference>